<name>A0A2L0V0U8_9CAUD</name>
<evidence type="ECO:0000313" key="1">
    <source>
        <dbReference type="EMBL" id="AUZ95386.1"/>
    </source>
</evidence>
<proteinExistence type="predicted"/>
<dbReference type="RefSeq" id="YP_009612292.1">
    <property type="nucleotide sequence ID" value="NC_042013.1"/>
</dbReference>
<protein>
    <recommendedName>
        <fullName evidence="3">Terminase large subunit</fullName>
    </recommendedName>
</protein>
<dbReference type="Gene3D" id="3.40.50.300">
    <property type="entry name" value="P-loop containing nucleotide triphosphate hydrolases"/>
    <property type="match status" value="1"/>
</dbReference>
<sequence>MTTISRYDCLLTTINYGKSPTVDDLITDSEKIYQYLNQLGETRSIRDFYQSLPSITHYKFQEETLTQIDGDYHKNYLITGRQVGSSTIGAIFALHRAVNKGDNVYIVCANAAACSNLESLVSNLYSHISESYNGHSINHYKGGGNIHFVSSSHSIPNGSVIIINDLTNVRYADFSAMSDSINKSKKFLAYGCLSKDDNNPINQRLTCGEKDTFDKILPSHLRVDTSKIRNTVDPETFKREYCEF</sequence>
<dbReference type="GeneID" id="40088630"/>
<evidence type="ECO:0000313" key="2">
    <source>
        <dbReference type="Proteomes" id="UP000223025"/>
    </source>
</evidence>
<keyword evidence="2" id="KW-1185">Reference proteome</keyword>
<reference evidence="1 2" key="1">
    <citation type="submission" date="2017-06" db="EMBL/GenBank/DDBJ databases">
        <authorList>
            <person name="Kim H.J."/>
            <person name="Triplett B.A."/>
        </authorList>
    </citation>
    <scope>NUCLEOTIDE SEQUENCE [LARGE SCALE GENOMIC DNA]</scope>
</reference>
<evidence type="ECO:0008006" key="3">
    <source>
        <dbReference type="Google" id="ProtNLM"/>
    </source>
</evidence>
<dbReference type="Proteomes" id="UP000223025">
    <property type="component" value="Segment"/>
</dbReference>
<dbReference type="InterPro" id="IPR027417">
    <property type="entry name" value="P-loop_NTPase"/>
</dbReference>
<dbReference type="KEGG" id="vg:40088630"/>
<organism evidence="1 2">
    <name type="scientific">Agrobacterium phage Atu_ph07</name>
    <dbReference type="NCBI Taxonomy" id="2024264"/>
    <lineage>
        <taxon>Viruses</taxon>
        <taxon>Duplodnaviria</taxon>
        <taxon>Heunggongvirae</taxon>
        <taxon>Uroviricota</taxon>
        <taxon>Caudoviricetes</taxon>
        <taxon>Polybotosvirus</taxon>
        <taxon>Polybotosvirus Atuph07</taxon>
    </lineage>
</organism>
<dbReference type="EMBL" id="MF403008">
    <property type="protein sequence ID" value="AUZ95386.1"/>
    <property type="molecule type" value="Genomic_DNA"/>
</dbReference>
<accession>A0A2L0V0U8</accession>